<dbReference type="AlphaFoldDB" id="A0A9P9HLC5"/>
<keyword evidence="1" id="KW-0472">Membrane</keyword>
<feature type="transmembrane region" description="Helical" evidence="1">
    <location>
        <begin position="66"/>
        <end position="93"/>
    </location>
</feature>
<evidence type="ECO:0000313" key="3">
    <source>
        <dbReference type="Proteomes" id="UP000736672"/>
    </source>
</evidence>
<feature type="transmembrane region" description="Helical" evidence="1">
    <location>
        <begin position="490"/>
        <end position="518"/>
    </location>
</feature>
<feature type="transmembrane region" description="Helical" evidence="1">
    <location>
        <begin position="170"/>
        <end position="192"/>
    </location>
</feature>
<reference evidence="2" key="1">
    <citation type="journal article" date="2021" name="Nat. Commun.">
        <title>Genetic determinants of endophytism in the Arabidopsis root mycobiome.</title>
        <authorList>
            <person name="Mesny F."/>
            <person name="Miyauchi S."/>
            <person name="Thiergart T."/>
            <person name="Pickel B."/>
            <person name="Atanasova L."/>
            <person name="Karlsson M."/>
            <person name="Huettel B."/>
            <person name="Barry K.W."/>
            <person name="Haridas S."/>
            <person name="Chen C."/>
            <person name="Bauer D."/>
            <person name="Andreopoulos W."/>
            <person name="Pangilinan J."/>
            <person name="LaButti K."/>
            <person name="Riley R."/>
            <person name="Lipzen A."/>
            <person name="Clum A."/>
            <person name="Drula E."/>
            <person name="Henrissat B."/>
            <person name="Kohler A."/>
            <person name="Grigoriev I.V."/>
            <person name="Martin F.M."/>
            <person name="Hacquard S."/>
        </authorList>
    </citation>
    <scope>NUCLEOTIDE SEQUENCE</scope>
    <source>
        <strain evidence="2">FSSC 5 MPI-SDFR-AT-0091</strain>
    </source>
</reference>
<keyword evidence="1" id="KW-1133">Transmembrane helix</keyword>
<protein>
    <recommendedName>
        <fullName evidence="4">Transmembrane protein</fullName>
    </recommendedName>
</protein>
<feature type="transmembrane region" description="Helical" evidence="1">
    <location>
        <begin position="114"/>
        <end position="135"/>
    </location>
</feature>
<keyword evidence="3" id="KW-1185">Reference proteome</keyword>
<accession>A0A9P9HLC5</accession>
<gene>
    <name evidence="2" type="ORF">B0J15DRAFT_581892</name>
</gene>
<dbReference type="Proteomes" id="UP000736672">
    <property type="component" value="Unassembled WGS sequence"/>
</dbReference>
<sequence>MVNNLDHQQDSSGDDLRRAYSDIRRLWLFSIVPLVVTVVTFIALLGSNSVDTNSQYILVLYEATRLLVPLQVAALVAPWNIGHIMKLCSYWVGYRASVSRYRNHGVSTVSDEQGIITSHLFFASPMTALMALWHACKPTESSIRGLGLLRHFPGGPRSEFGEYLTLTTSILSVVAFSHLLFAGLVTLLAALASMETHDIITPVQVPMQHFGRVLPDGCLDTKGMSNGVSYSCGVEPLTGGFVLTNSTESIQTVNNASSLNQVLYDSQNQVALLAPKDINGALDYSAKTLGVSTQCSSKGKECRLRLSRNSDTGVVHSCPPDESAGDDSLSVAKAWAGNVILGPGRTPNPFNYWIWSVVDKTETHLSSDSEVVKMVGGAISILLDCSVNVYNVTYSVQNGTIVPETLIATMADDAPSYVVADPLTLNFAQNQIYESLRLAAVISRNVSELASTVSVSVSEMAVAYLAGIFEPLQNEEESTRRAVQVARLPIALVCITIALGIILALQATCFFLIAMGLVRKDPNTVAERDRLTLEARVSGAVCRGPVERPGHFPKGG</sequence>
<proteinExistence type="predicted"/>
<evidence type="ECO:0008006" key="4">
    <source>
        <dbReference type="Google" id="ProtNLM"/>
    </source>
</evidence>
<feature type="transmembrane region" description="Helical" evidence="1">
    <location>
        <begin position="26"/>
        <end position="46"/>
    </location>
</feature>
<evidence type="ECO:0000313" key="2">
    <source>
        <dbReference type="EMBL" id="KAH7259863.1"/>
    </source>
</evidence>
<dbReference type="OrthoDB" id="3344043at2759"/>
<organism evidence="2 3">
    <name type="scientific">Fusarium solani</name>
    <name type="common">Filamentous fungus</name>
    <dbReference type="NCBI Taxonomy" id="169388"/>
    <lineage>
        <taxon>Eukaryota</taxon>
        <taxon>Fungi</taxon>
        <taxon>Dikarya</taxon>
        <taxon>Ascomycota</taxon>
        <taxon>Pezizomycotina</taxon>
        <taxon>Sordariomycetes</taxon>
        <taxon>Hypocreomycetidae</taxon>
        <taxon>Hypocreales</taxon>
        <taxon>Nectriaceae</taxon>
        <taxon>Fusarium</taxon>
        <taxon>Fusarium solani species complex</taxon>
    </lineage>
</organism>
<comment type="caution">
    <text evidence="2">The sequence shown here is derived from an EMBL/GenBank/DDBJ whole genome shotgun (WGS) entry which is preliminary data.</text>
</comment>
<dbReference type="EMBL" id="JAGTJS010000008">
    <property type="protein sequence ID" value="KAH7259863.1"/>
    <property type="molecule type" value="Genomic_DNA"/>
</dbReference>
<name>A0A9P9HLC5_FUSSL</name>
<keyword evidence="1" id="KW-0812">Transmembrane</keyword>
<evidence type="ECO:0000256" key="1">
    <source>
        <dbReference type="SAM" id="Phobius"/>
    </source>
</evidence>